<evidence type="ECO:0000256" key="23">
    <source>
        <dbReference type="ARBA" id="ARBA00074321"/>
    </source>
</evidence>
<dbReference type="GO" id="GO:0071561">
    <property type="term" value="C:nucleus-vacuole junction"/>
    <property type="evidence" value="ECO:0007669"/>
    <property type="project" value="TreeGrafter"/>
</dbReference>
<keyword evidence="13" id="KW-0547">Nucleotide-binding</keyword>
<comment type="similarity">
    <text evidence="4">Belongs to the cytidine and deoxycytidylate deaminase family.</text>
</comment>
<organism evidence="29">
    <name type="scientific">Candidozyma auris</name>
    <name type="common">Yeast</name>
    <name type="synonym">Candida auris</name>
    <dbReference type="NCBI Taxonomy" id="498019"/>
    <lineage>
        <taxon>Eukaryota</taxon>
        <taxon>Fungi</taxon>
        <taxon>Dikarya</taxon>
        <taxon>Ascomycota</taxon>
        <taxon>Saccharomycotina</taxon>
        <taxon>Pichiomycetes</taxon>
        <taxon>Metschnikowiaceae</taxon>
        <taxon>Candidozyma</taxon>
    </lineage>
</organism>
<keyword evidence="10" id="KW-0808">Transferase</keyword>
<dbReference type="Gene3D" id="1.25.10.10">
    <property type="entry name" value="Leucine-rich Repeat Variant"/>
    <property type="match status" value="1"/>
</dbReference>
<comment type="cofactor">
    <cofactor evidence="1">
        <name>Zn(2+)</name>
        <dbReference type="ChEBI" id="CHEBI:29105"/>
    </cofactor>
</comment>
<dbReference type="SMART" id="SM00220">
    <property type="entry name" value="S_TKc"/>
    <property type="match status" value="1"/>
</dbReference>
<keyword evidence="12" id="KW-0677">Repeat</keyword>
<evidence type="ECO:0000256" key="8">
    <source>
        <dbReference type="ARBA" id="ARBA00022527"/>
    </source>
</evidence>
<evidence type="ECO:0000256" key="18">
    <source>
        <dbReference type="ARBA" id="ARBA00023242"/>
    </source>
</evidence>
<dbReference type="GO" id="GO:0034271">
    <property type="term" value="C:phosphatidylinositol 3-kinase complex, class III, type I"/>
    <property type="evidence" value="ECO:0007669"/>
    <property type="project" value="TreeGrafter"/>
</dbReference>
<evidence type="ECO:0000256" key="14">
    <source>
        <dbReference type="ARBA" id="ARBA00022777"/>
    </source>
</evidence>
<dbReference type="InterPro" id="IPR002125">
    <property type="entry name" value="CMP_dCMP_dom"/>
</dbReference>
<evidence type="ECO:0000256" key="17">
    <source>
        <dbReference type="ARBA" id="ARBA00022840"/>
    </source>
</evidence>
<dbReference type="SUPFAM" id="SSF53927">
    <property type="entry name" value="Cytidine deaminase-like"/>
    <property type="match status" value="1"/>
</dbReference>
<name>A0A8F2W2N4_CANAR</name>
<dbReference type="EC" id="2.7.11.1" evidence="6"/>
<feature type="repeat" description="HEAT" evidence="25">
    <location>
        <begin position="622"/>
        <end position="660"/>
    </location>
</feature>
<evidence type="ECO:0000256" key="10">
    <source>
        <dbReference type="ARBA" id="ARBA00022679"/>
    </source>
</evidence>
<accession>A0A8F2W2N4</accession>
<keyword evidence="7" id="KW-0963">Cytoplasm</keyword>
<evidence type="ECO:0000256" key="3">
    <source>
        <dbReference type="ARBA" id="ARBA00004496"/>
    </source>
</evidence>
<keyword evidence="17" id="KW-0067">ATP-binding</keyword>
<evidence type="ECO:0000256" key="20">
    <source>
        <dbReference type="ARBA" id="ARBA00056232"/>
    </source>
</evidence>
<dbReference type="Proteomes" id="UP000825438">
    <property type="component" value="Chromosome IV"/>
</dbReference>
<evidence type="ECO:0000256" key="19">
    <source>
        <dbReference type="ARBA" id="ARBA00050113"/>
    </source>
</evidence>
<dbReference type="InterPro" id="IPR000719">
    <property type="entry name" value="Prot_kinase_dom"/>
</dbReference>
<dbReference type="SUPFAM" id="SSF56112">
    <property type="entry name" value="Protein kinase-like (PK-like)"/>
    <property type="match status" value="1"/>
</dbReference>
<evidence type="ECO:0000256" key="13">
    <source>
        <dbReference type="ARBA" id="ARBA00022741"/>
    </source>
</evidence>
<dbReference type="Gene3D" id="1.10.510.10">
    <property type="entry name" value="Transferase(Phosphotransferase) domain 1"/>
    <property type="match status" value="1"/>
</dbReference>
<dbReference type="PROSITE" id="PS51747">
    <property type="entry name" value="CYT_DCMP_DEAMINASES_2"/>
    <property type="match status" value="1"/>
</dbReference>
<evidence type="ECO:0000256" key="21">
    <source>
        <dbReference type="ARBA" id="ARBA00060700"/>
    </source>
</evidence>
<dbReference type="GO" id="GO:0004674">
    <property type="term" value="F:protein serine/threonine kinase activity"/>
    <property type="evidence" value="ECO:0007669"/>
    <property type="project" value="UniProtKB-KW"/>
</dbReference>
<evidence type="ECO:0000259" key="27">
    <source>
        <dbReference type="PROSITE" id="PS50011"/>
    </source>
</evidence>
<comment type="subunit">
    <text evidence="5">Homodimer.</text>
</comment>
<evidence type="ECO:0000256" key="5">
    <source>
        <dbReference type="ARBA" id="ARBA00011738"/>
    </source>
</evidence>
<evidence type="ECO:0000256" key="2">
    <source>
        <dbReference type="ARBA" id="ARBA00004123"/>
    </source>
</evidence>
<dbReference type="GO" id="GO:0005524">
    <property type="term" value="F:ATP binding"/>
    <property type="evidence" value="ECO:0007669"/>
    <property type="project" value="InterPro"/>
</dbReference>
<keyword evidence="16" id="KW-0862">Zinc</keyword>
<dbReference type="InterPro" id="IPR011009">
    <property type="entry name" value="Kinase-like_dom_sf"/>
</dbReference>
<dbReference type="PANTHER" id="PTHR17583:SF0">
    <property type="entry name" value="PHOSPHOINOSITIDE 3-KINASE REGULATORY SUBUNIT 4"/>
    <property type="match status" value="1"/>
</dbReference>
<dbReference type="SUPFAM" id="SSF48371">
    <property type="entry name" value="ARM repeat"/>
    <property type="match status" value="1"/>
</dbReference>
<dbReference type="PROSITE" id="PS50077">
    <property type="entry name" value="HEAT_REPEAT"/>
    <property type="match status" value="1"/>
</dbReference>
<feature type="repeat" description="WD" evidence="26">
    <location>
        <begin position="1084"/>
        <end position="1110"/>
    </location>
</feature>
<dbReference type="GO" id="GO:0005634">
    <property type="term" value="C:nucleus"/>
    <property type="evidence" value="ECO:0007669"/>
    <property type="project" value="UniProtKB-SubCell"/>
</dbReference>
<dbReference type="InterPro" id="IPR011989">
    <property type="entry name" value="ARM-like"/>
</dbReference>
<dbReference type="PANTHER" id="PTHR17583">
    <property type="entry name" value="PHOSPHOINOSITIDE 3-KINASE REGULATORY SUBUNIT 4"/>
    <property type="match status" value="1"/>
</dbReference>
<dbReference type="Pfam" id="PF00383">
    <property type="entry name" value="dCMP_cyt_deam_1"/>
    <property type="match status" value="1"/>
</dbReference>
<evidence type="ECO:0000259" key="28">
    <source>
        <dbReference type="PROSITE" id="PS51747"/>
    </source>
</evidence>
<evidence type="ECO:0000256" key="1">
    <source>
        <dbReference type="ARBA" id="ARBA00001947"/>
    </source>
</evidence>
<evidence type="ECO:0000256" key="6">
    <source>
        <dbReference type="ARBA" id="ARBA00012513"/>
    </source>
</evidence>
<comment type="catalytic activity">
    <reaction evidence="19">
        <text>cytosine + H2O + H(+) = uracil + NH4(+)</text>
        <dbReference type="Rhea" id="RHEA:20605"/>
        <dbReference type="ChEBI" id="CHEBI:15377"/>
        <dbReference type="ChEBI" id="CHEBI:15378"/>
        <dbReference type="ChEBI" id="CHEBI:16040"/>
        <dbReference type="ChEBI" id="CHEBI:17568"/>
        <dbReference type="ChEBI" id="CHEBI:28938"/>
        <dbReference type="EC" id="3.5.4.1"/>
    </reaction>
</comment>
<dbReference type="PROSITE" id="PS50082">
    <property type="entry name" value="WD_REPEATS_2"/>
    <property type="match status" value="1"/>
</dbReference>
<dbReference type="GO" id="GO:0019858">
    <property type="term" value="P:cytosine metabolic process"/>
    <property type="evidence" value="ECO:0007669"/>
    <property type="project" value="UniProtKB-ARBA"/>
</dbReference>
<gene>
    <name evidence="29" type="ORF">CA7LBN_003419</name>
</gene>
<keyword evidence="11" id="KW-0479">Metal-binding</keyword>
<evidence type="ECO:0000256" key="7">
    <source>
        <dbReference type="ARBA" id="ARBA00022490"/>
    </source>
</evidence>
<dbReference type="Gene3D" id="2.130.10.10">
    <property type="entry name" value="YVTN repeat-like/Quinoprotein amine dehydrogenase"/>
    <property type="match status" value="1"/>
</dbReference>
<evidence type="ECO:0000256" key="24">
    <source>
        <dbReference type="ARBA" id="ARBA00084039"/>
    </source>
</evidence>
<dbReference type="InterPro" id="IPR045162">
    <property type="entry name" value="Vps15-like"/>
</dbReference>
<reference evidence="29" key="1">
    <citation type="submission" date="2021-06" db="EMBL/GenBank/DDBJ databases">
        <title>Candida auris outbreak in lebanese hospital.</title>
        <authorList>
            <person name="Finianos M."/>
        </authorList>
    </citation>
    <scope>NUCLEOTIDE SEQUENCE</scope>
    <source>
        <strain evidence="29">CA7LBN</strain>
    </source>
</reference>
<evidence type="ECO:0000256" key="12">
    <source>
        <dbReference type="ARBA" id="ARBA00022737"/>
    </source>
</evidence>
<dbReference type="PROSITE" id="PS50294">
    <property type="entry name" value="WD_REPEATS_REGION"/>
    <property type="match status" value="1"/>
</dbReference>
<dbReference type="InterPro" id="IPR055231">
    <property type="entry name" value="2AA_helical"/>
</dbReference>
<dbReference type="PROSITE" id="PS50011">
    <property type="entry name" value="PROTEIN_KINASE_DOM"/>
    <property type="match status" value="1"/>
</dbReference>
<dbReference type="InterPro" id="IPR036322">
    <property type="entry name" value="WD40_repeat_dom_sf"/>
</dbReference>
<feature type="domain" description="Protein kinase" evidence="27">
    <location>
        <begin position="27"/>
        <end position="306"/>
    </location>
</feature>
<keyword evidence="8" id="KW-0723">Serine/threonine-protein kinase</keyword>
<dbReference type="SMART" id="SM00320">
    <property type="entry name" value="WD40"/>
    <property type="match status" value="4"/>
</dbReference>
<dbReference type="InterPro" id="IPR001680">
    <property type="entry name" value="WD40_rpt"/>
</dbReference>
<dbReference type="GO" id="GO:0046872">
    <property type="term" value="F:metal ion binding"/>
    <property type="evidence" value="ECO:0007669"/>
    <property type="project" value="UniProtKB-KW"/>
</dbReference>
<keyword evidence="15" id="KW-0378">Hydrolase</keyword>
<evidence type="ECO:0000256" key="15">
    <source>
        <dbReference type="ARBA" id="ARBA00022801"/>
    </source>
</evidence>
<sequence>MGSGLSLLAPQAHTVALRAYVDVLPGFIFLDVMNDSRFLKTIKAYDTVNQTLVVVKVFIKPPAVGVKLQDAAELLGKEAQMLATHPNVQSCHRFIETDSAGYMVRQLVKSNLYDRLSLRPFLTPIEKHWIAFQLLKTLQLLHDDLHICHGDIKTENLLISSSSWLTLTDFSQHIKPVYLQGDNPSEFVFYFDSSNRRTCYVAPERFYSKEEAPRKDAKLLSSMDLFSAGCAIAELYNDGEPTFTLSDLYKYKKGELETNISGIQDLHVRELVKNLINIEPKKRSSARDLLEEYRGSLFPSFFYEYLYGEMCDLNNSELFEVPSNNEFISPSDLRIERIYNSFDRIIEAFDFSYSADDSRLRDTGPLLRLNLKGLPRNYTIRRRNGKTKDGALIVLNTVCSLMGTLKRPENKIKACELILAISEHISDEAKLDRSVPYICSLIDEFLEESAYSSSTFAINDGNNFPPYTHLSTRIPCVALVAATNLLETCSSVNAINAHLFTEYISPLLKNIAFLNSPHKEEVRYLRITLAACLPYLAKVSESFAQNARNYHNATSPYLAENGGISTRSRIDSETPKSRSLIDIKDLTEALLTDPDNSVRIGLVHEILPLCEYFGPDKTNDLILPHLITYLNDPSYQLRLAFLGSITQIGPFIGALSFEQYLLPLLFQTLGDHEHFVVLKILEIFHHFLKERLINPSSEFNALSVYKEILSNCIPLLLQPNEWIRQSVLNIILVVSDNLSNADRFCFLYPIIKSYLSYDISVISWQTLYPCVTNALSRQVYETALTWSTNASSKSLFWKQTKFSAFHQVNGRKKLVSYTKDIGKSVYVPHSTASSIGENARSPEISLSSEDKQWILKLKSVGMDDRDLWKVFTLKDHFISYHRSKLHASGNSSGEYDMASRVNVPPINVFFDICFKTEAIDSNAKRIETTTTSRMKDTGSFQSTNEGKGLQFAASKAKASASTIAANVLGELETSHADGVLPKSRHHHHVHSTTQNSNSIHRVYGAGSSSVISATMRHNYEEPNPHVLNYLHNISFGPTIDDFHDFGSLIRIGSDSSYNLSELKIRGTLVTQVNAKSDPSSQEIISKIAICPTSEFFVTGSEDGKLKVWDITKLDKNFMSKSPSISTDLKSAVTDIVFLPHRFVFAVGTNDGNIHLYRLLVTRNKNKKITKYAKLYKNRMFSMKDGFAVKIQFASTQVKSLCIAITSTCKIIAFDIITSEIYFDLQNPFIHGVPSAIIVAKNATWTLVGTSDGVLCLWDLRFDALVRSWRVTLDAIVQKNAIKKLMVIPASSRLTEKTSSHTYFAMIGGSNEADTTIWEIPSFECREVYTADTESPQIKKYALQEIKSQKDIDLNELFADFALHLEKPIDASPITLDYVHRSGAHPHNDGYFIQTTSDNRVLVWDLEDIKASVSVFDKDHTFSKTKVNSRLSVAHEQSTGKGRKKQALNIPRYDAITGLAVIQRAPPMIVAVERNGTISFETGGVPIGGALIHEDGTILSRGHNQRFQKDSATLHGEIDTLEKAGRLPGRVYKKCTMYTTLSPCDMCSGACILYGVKRVVIGENENFVGAEELLRSKGIEVVVMDDSKCKELMKRFITERPSDWNEDIGV</sequence>
<evidence type="ECO:0000256" key="26">
    <source>
        <dbReference type="PROSITE-ProRule" id="PRU00221"/>
    </source>
</evidence>
<comment type="subcellular location">
    <subcellularLocation>
        <location evidence="3">Cytoplasm</location>
    </subcellularLocation>
    <subcellularLocation>
        <location evidence="2">Nucleus</location>
    </subcellularLocation>
</comment>
<keyword evidence="18" id="KW-0539">Nucleus</keyword>
<dbReference type="Gene3D" id="3.40.140.10">
    <property type="entry name" value="Cytidine Deaminase, domain 2"/>
    <property type="match status" value="1"/>
</dbReference>
<dbReference type="PROSITE" id="PS00108">
    <property type="entry name" value="PROTEIN_KINASE_ST"/>
    <property type="match status" value="1"/>
</dbReference>
<evidence type="ECO:0000313" key="29">
    <source>
        <dbReference type="EMBL" id="QWW24562.1"/>
    </source>
</evidence>
<dbReference type="GO" id="GO:0016236">
    <property type="term" value="P:macroautophagy"/>
    <property type="evidence" value="ECO:0007669"/>
    <property type="project" value="InterPro"/>
</dbReference>
<dbReference type="InterPro" id="IPR021133">
    <property type="entry name" value="HEAT_type_2"/>
</dbReference>
<evidence type="ECO:0000256" key="22">
    <source>
        <dbReference type="ARBA" id="ARBA00066550"/>
    </source>
</evidence>
<evidence type="ECO:0000256" key="11">
    <source>
        <dbReference type="ARBA" id="ARBA00022723"/>
    </source>
</evidence>
<dbReference type="GO" id="GO:0045324">
    <property type="term" value="P:late endosome to vacuole transport"/>
    <property type="evidence" value="ECO:0007669"/>
    <property type="project" value="InterPro"/>
</dbReference>
<dbReference type="GO" id="GO:0005770">
    <property type="term" value="C:late endosome"/>
    <property type="evidence" value="ECO:0007669"/>
    <property type="project" value="TreeGrafter"/>
</dbReference>
<keyword evidence="9 26" id="KW-0853">WD repeat</keyword>
<dbReference type="InterPro" id="IPR015943">
    <property type="entry name" value="WD40/YVTN_repeat-like_dom_sf"/>
</dbReference>
<proteinExistence type="inferred from homology"/>
<dbReference type="InterPro" id="IPR008271">
    <property type="entry name" value="Ser/Thr_kinase_AS"/>
</dbReference>
<dbReference type="GO" id="GO:0004131">
    <property type="term" value="F:cytosine deaminase activity"/>
    <property type="evidence" value="ECO:0007669"/>
    <property type="project" value="UniProtKB-EC"/>
</dbReference>
<dbReference type="EMBL" id="CP076752">
    <property type="protein sequence ID" value="QWW24562.1"/>
    <property type="molecule type" value="Genomic_DNA"/>
</dbReference>
<feature type="domain" description="CMP/dCMP-type deaminase" evidence="28">
    <location>
        <begin position="1462"/>
        <end position="1580"/>
    </location>
</feature>
<protein>
    <recommendedName>
        <fullName evidence="23">Cytosine deaminase</fullName>
        <ecNumber evidence="6">2.7.11.1</ecNumber>
        <ecNumber evidence="22">3.5.4.1</ecNumber>
    </recommendedName>
    <alternativeName>
        <fullName evidence="24">Cytosine aminohydrolase</fullName>
    </alternativeName>
</protein>
<dbReference type="InterPro" id="IPR016024">
    <property type="entry name" value="ARM-type_fold"/>
</dbReference>
<dbReference type="GO" id="GO:0034272">
    <property type="term" value="C:phosphatidylinositol 3-kinase complex, class III, type II"/>
    <property type="evidence" value="ECO:0007669"/>
    <property type="project" value="TreeGrafter"/>
</dbReference>
<evidence type="ECO:0000256" key="4">
    <source>
        <dbReference type="ARBA" id="ARBA00006576"/>
    </source>
</evidence>
<dbReference type="EC" id="3.5.4.1" evidence="22"/>
<evidence type="ECO:0000256" key="9">
    <source>
        <dbReference type="ARBA" id="ARBA00022574"/>
    </source>
</evidence>
<dbReference type="Pfam" id="PF00069">
    <property type="entry name" value="Pkinase"/>
    <property type="match status" value="1"/>
</dbReference>
<keyword evidence="14" id="KW-0418">Kinase</keyword>
<evidence type="ECO:0000256" key="16">
    <source>
        <dbReference type="ARBA" id="ARBA00022833"/>
    </source>
</evidence>
<dbReference type="Pfam" id="PF22956">
    <property type="entry name" value="VPS15-like_hel"/>
    <property type="match status" value="1"/>
</dbReference>
<comment type="function">
    <text evidence="20">Catalyzes the hydrolytic deamination of cytosine to uracil or 5-methylcytosine to thymine. Is involved in the pyrimidine salvage pathway, which allows the cell to utilize cytosine for pyrimidine nucleotide synthesis.</text>
</comment>
<dbReference type="GO" id="GO:0006623">
    <property type="term" value="P:protein targeting to vacuole"/>
    <property type="evidence" value="ECO:0007669"/>
    <property type="project" value="TreeGrafter"/>
</dbReference>
<dbReference type="Pfam" id="PF00400">
    <property type="entry name" value="WD40"/>
    <property type="match status" value="1"/>
</dbReference>
<dbReference type="InterPro" id="IPR016193">
    <property type="entry name" value="Cytidine_deaminase-like"/>
</dbReference>
<dbReference type="CDD" id="cd01285">
    <property type="entry name" value="nucleoside_deaminase"/>
    <property type="match status" value="1"/>
</dbReference>
<dbReference type="SUPFAM" id="SSF50978">
    <property type="entry name" value="WD40 repeat-like"/>
    <property type="match status" value="1"/>
</dbReference>
<evidence type="ECO:0000256" key="25">
    <source>
        <dbReference type="PROSITE-ProRule" id="PRU00103"/>
    </source>
</evidence>
<dbReference type="FunFam" id="3.40.140.10:FF:000016">
    <property type="entry name" value="Cytosine deaminase"/>
    <property type="match status" value="1"/>
</dbReference>
<comment type="pathway">
    <text evidence="21">Pyrimidine metabolism; UMP biosynthesis via salvage pathway; uracil from cytosine: step 1/1.</text>
</comment>